<dbReference type="OrthoDB" id="414698at2759"/>
<protein>
    <recommendedName>
        <fullName evidence="3">Dihydrofolate reductase</fullName>
        <ecNumber evidence="2">1.5.1.3</ecNumber>
    </recommendedName>
</protein>
<comment type="pathway">
    <text evidence="1">Cofactor biosynthesis; tetrahydrofolate biosynthesis; 5,6,7,8-tetrahydrofolate from 7,8-dihydrofolate: step 1/1.</text>
</comment>
<dbReference type="AlphaFoldDB" id="A0A0M9VP89"/>
<evidence type="ECO:0000256" key="3">
    <source>
        <dbReference type="ARBA" id="ARBA00018886"/>
    </source>
</evidence>
<dbReference type="GO" id="GO:0006730">
    <property type="term" value="P:one-carbon metabolic process"/>
    <property type="evidence" value="ECO:0007669"/>
    <property type="project" value="UniProtKB-KW"/>
</dbReference>
<evidence type="ECO:0000313" key="9">
    <source>
        <dbReference type="EMBL" id="KOS14185.1"/>
    </source>
</evidence>
<evidence type="ECO:0000256" key="2">
    <source>
        <dbReference type="ARBA" id="ARBA00012856"/>
    </source>
</evidence>
<keyword evidence="4" id="KW-0554">One-carbon metabolism</keyword>
<dbReference type="InterPro" id="IPR017925">
    <property type="entry name" value="DHFR_CS"/>
</dbReference>
<organism evidence="9 10">
    <name type="scientific">Malassezia pachydermatis</name>
    <dbReference type="NCBI Taxonomy" id="77020"/>
    <lineage>
        <taxon>Eukaryota</taxon>
        <taxon>Fungi</taxon>
        <taxon>Dikarya</taxon>
        <taxon>Basidiomycota</taxon>
        <taxon>Ustilaginomycotina</taxon>
        <taxon>Malasseziomycetes</taxon>
        <taxon>Malasseziales</taxon>
        <taxon>Malasseziaceae</taxon>
        <taxon>Malassezia</taxon>
    </lineage>
</organism>
<dbReference type="EC" id="1.5.1.3" evidence="2"/>
<dbReference type="CDD" id="cd00209">
    <property type="entry name" value="DHFR"/>
    <property type="match status" value="1"/>
</dbReference>
<keyword evidence="6" id="KW-0560">Oxidoreductase</keyword>
<dbReference type="UniPathway" id="UPA00077">
    <property type="reaction ID" value="UER00158"/>
</dbReference>
<dbReference type="GO" id="GO:0046655">
    <property type="term" value="P:folic acid metabolic process"/>
    <property type="evidence" value="ECO:0007669"/>
    <property type="project" value="TreeGrafter"/>
</dbReference>
<dbReference type="GO" id="GO:0004146">
    <property type="term" value="F:dihydrofolate reductase activity"/>
    <property type="evidence" value="ECO:0007669"/>
    <property type="project" value="UniProtKB-EC"/>
</dbReference>
<gene>
    <name evidence="9" type="ORF">Malapachy_4271</name>
</gene>
<dbReference type="GO" id="GO:0005739">
    <property type="term" value="C:mitochondrion"/>
    <property type="evidence" value="ECO:0007669"/>
    <property type="project" value="TreeGrafter"/>
</dbReference>
<dbReference type="SUPFAM" id="SSF53597">
    <property type="entry name" value="Dihydrofolate reductase-like"/>
    <property type="match status" value="1"/>
</dbReference>
<sequence>MPSILGPLPLTAVVAAGLHNGIGVSGTLPWRLPKDMAYFRTITSYVIDTQHDDERMRDAGIAKRSPSPPLKNAVIMGRTTWESIPPRFRPLQDRINVIVSTTMQPSDVGLAMPDPDTMVARSFEEAVTLLQARRYARYDMDTAAPAAGAALGRAFVIGGATLYQYALAPPTPSTEWILDHMLMTRIYGPADIDKECDVFLPEFRSPAQVAWEASWAPTYAERAAAELVCPPALSEADAWQHVPPAEHAAWLPAAHASVLGAIVPDRDSFVHMQLWRRVAS</sequence>
<name>A0A0M9VP89_9BASI</name>
<dbReference type="GO" id="GO:0050661">
    <property type="term" value="F:NADP binding"/>
    <property type="evidence" value="ECO:0007669"/>
    <property type="project" value="InterPro"/>
</dbReference>
<evidence type="ECO:0000313" key="10">
    <source>
        <dbReference type="Proteomes" id="UP000037751"/>
    </source>
</evidence>
<dbReference type="STRING" id="77020.A0A0M9VP89"/>
<evidence type="ECO:0000256" key="7">
    <source>
        <dbReference type="RuleBase" id="RU004474"/>
    </source>
</evidence>
<dbReference type="RefSeq" id="XP_017991817.1">
    <property type="nucleotide sequence ID" value="XM_018138722.1"/>
</dbReference>
<proteinExistence type="inferred from homology"/>
<evidence type="ECO:0000256" key="4">
    <source>
        <dbReference type="ARBA" id="ARBA00022563"/>
    </source>
</evidence>
<dbReference type="Proteomes" id="UP000037751">
    <property type="component" value="Unassembled WGS sequence"/>
</dbReference>
<dbReference type="PANTHER" id="PTHR48069">
    <property type="entry name" value="DIHYDROFOLATE REDUCTASE"/>
    <property type="match status" value="1"/>
</dbReference>
<dbReference type="Pfam" id="PF00186">
    <property type="entry name" value="DHFR_1"/>
    <property type="match status" value="2"/>
</dbReference>
<dbReference type="PANTHER" id="PTHR48069:SF3">
    <property type="entry name" value="DIHYDROFOLATE REDUCTASE"/>
    <property type="match status" value="1"/>
</dbReference>
<comment type="similarity">
    <text evidence="7">Belongs to the dihydrofolate reductase family.</text>
</comment>
<dbReference type="Gene3D" id="3.40.430.10">
    <property type="entry name" value="Dihydrofolate Reductase, subunit A"/>
    <property type="match status" value="1"/>
</dbReference>
<dbReference type="GO" id="GO:0046654">
    <property type="term" value="P:tetrahydrofolate biosynthetic process"/>
    <property type="evidence" value="ECO:0007669"/>
    <property type="project" value="UniProtKB-UniPathway"/>
</dbReference>
<accession>A0A0M9VP89</accession>
<dbReference type="GO" id="GO:0046452">
    <property type="term" value="P:dihydrofolate metabolic process"/>
    <property type="evidence" value="ECO:0007669"/>
    <property type="project" value="TreeGrafter"/>
</dbReference>
<dbReference type="VEuPathDB" id="FungiDB:Malapachy_4271"/>
<comment type="caution">
    <text evidence="9">The sequence shown here is derived from an EMBL/GenBank/DDBJ whole genome shotgun (WGS) entry which is preliminary data.</text>
</comment>
<evidence type="ECO:0000259" key="8">
    <source>
        <dbReference type="PROSITE" id="PS51330"/>
    </source>
</evidence>
<evidence type="ECO:0000256" key="5">
    <source>
        <dbReference type="ARBA" id="ARBA00022857"/>
    </source>
</evidence>
<dbReference type="InterPro" id="IPR012259">
    <property type="entry name" value="DHFR"/>
</dbReference>
<dbReference type="InterPro" id="IPR024072">
    <property type="entry name" value="DHFR-like_dom_sf"/>
</dbReference>
<evidence type="ECO:0000256" key="6">
    <source>
        <dbReference type="ARBA" id="ARBA00023002"/>
    </source>
</evidence>
<dbReference type="InterPro" id="IPR001796">
    <property type="entry name" value="DHFR_dom"/>
</dbReference>
<dbReference type="PROSITE" id="PS51330">
    <property type="entry name" value="DHFR_2"/>
    <property type="match status" value="1"/>
</dbReference>
<dbReference type="PROSITE" id="PS00075">
    <property type="entry name" value="DHFR_1"/>
    <property type="match status" value="1"/>
</dbReference>
<evidence type="ECO:0000256" key="1">
    <source>
        <dbReference type="ARBA" id="ARBA00004903"/>
    </source>
</evidence>
<keyword evidence="10" id="KW-1185">Reference proteome</keyword>
<dbReference type="EMBL" id="LGAV01000004">
    <property type="protein sequence ID" value="KOS14185.1"/>
    <property type="molecule type" value="Genomic_DNA"/>
</dbReference>
<feature type="domain" description="DHFR" evidence="8">
    <location>
        <begin position="9"/>
        <end position="252"/>
    </location>
</feature>
<reference evidence="9 10" key="1">
    <citation type="submission" date="2015-07" db="EMBL/GenBank/DDBJ databases">
        <title>Draft Genome Sequence of Malassezia furfur CBS1878 and Malassezia pachydermatis CBS1879.</title>
        <authorList>
            <person name="Triana S."/>
            <person name="Ohm R."/>
            <person name="Gonzalez A."/>
            <person name="DeCock H."/>
            <person name="Restrepo S."/>
            <person name="Celis A."/>
        </authorList>
    </citation>
    <scope>NUCLEOTIDE SEQUENCE [LARGE SCALE GENOMIC DNA]</scope>
    <source>
        <strain evidence="9 10">CBS 1879</strain>
    </source>
</reference>
<dbReference type="GeneID" id="28730598"/>
<dbReference type="PRINTS" id="PR00070">
    <property type="entry name" value="DHFR"/>
</dbReference>
<keyword evidence="5" id="KW-0521">NADP</keyword>